<name>A0A9P6TAE7_9BASI</name>
<dbReference type="AlphaFoldDB" id="A0A9P6TAE7"/>
<gene>
    <name evidence="2" type="ORF">CROQUDRAFT_94234</name>
</gene>
<feature type="region of interest" description="Disordered" evidence="1">
    <location>
        <begin position="43"/>
        <end position="81"/>
    </location>
</feature>
<accession>A0A9P6TAE7</accession>
<keyword evidence="3" id="KW-1185">Reference proteome</keyword>
<proteinExistence type="predicted"/>
<dbReference type="EMBL" id="MU167282">
    <property type="protein sequence ID" value="KAG0145132.1"/>
    <property type="molecule type" value="Genomic_DNA"/>
</dbReference>
<evidence type="ECO:0000313" key="2">
    <source>
        <dbReference type="EMBL" id="KAG0145132.1"/>
    </source>
</evidence>
<organism evidence="2 3">
    <name type="scientific">Cronartium quercuum f. sp. fusiforme G11</name>
    <dbReference type="NCBI Taxonomy" id="708437"/>
    <lineage>
        <taxon>Eukaryota</taxon>
        <taxon>Fungi</taxon>
        <taxon>Dikarya</taxon>
        <taxon>Basidiomycota</taxon>
        <taxon>Pucciniomycotina</taxon>
        <taxon>Pucciniomycetes</taxon>
        <taxon>Pucciniales</taxon>
        <taxon>Coleosporiaceae</taxon>
        <taxon>Cronartium</taxon>
    </lineage>
</organism>
<protein>
    <submittedName>
        <fullName evidence="2">Uncharacterized protein</fullName>
    </submittedName>
</protein>
<sequence>MKFGQNTPEPLGHMSSQERVRFQAIIKFSLDVDSKTGPCFLTDQNLNNRQPSHSPPDVDEQRVYRASPGNPFPSFQTDGPVKTLTIQPKPNPAQIVLGGALAIGSHMAQKEQRGFIKAAGASIAHQEDCKTPQTIVFATEYKFDKVRGYRPSSSRDYSSSLMILKIDFKYPSEAVIQSRQFLLNSCQGPALIPLVNGHSAIHYGKSLDLGLPVSLSEVSLLPLPLRLCFLSCEGKFSCKLEKCQSSVLVCERKRECGDLSLVFVTFVERLKWC</sequence>
<comment type="caution">
    <text evidence="2">The sequence shown here is derived from an EMBL/GenBank/DDBJ whole genome shotgun (WGS) entry which is preliminary data.</text>
</comment>
<feature type="compositionally biased region" description="Polar residues" evidence="1">
    <location>
        <begin position="43"/>
        <end position="52"/>
    </location>
</feature>
<evidence type="ECO:0000313" key="3">
    <source>
        <dbReference type="Proteomes" id="UP000886653"/>
    </source>
</evidence>
<evidence type="ECO:0000256" key="1">
    <source>
        <dbReference type="SAM" id="MobiDB-lite"/>
    </source>
</evidence>
<reference evidence="2" key="1">
    <citation type="submission" date="2013-11" db="EMBL/GenBank/DDBJ databases">
        <title>Genome sequence of the fusiform rust pathogen reveals effectors for host alternation and coevolution with pine.</title>
        <authorList>
            <consortium name="DOE Joint Genome Institute"/>
            <person name="Smith K."/>
            <person name="Pendleton A."/>
            <person name="Kubisiak T."/>
            <person name="Anderson C."/>
            <person name="Salamov A."/>
            <person name="Aerts A."/>
            <person name="Riley R."/>
            <person name="Clum A."/>
            <person name="Lindquist E."/>
            <person name="Ence D."/>
            <person name="Campbell M."/>
            <person name="Kronenberg Z."/>
            <person name="Feau N."/>
            <person name="Dhillon B."/>
            <person name="Hamelin R."/>
            <person name="Burleigh J."/>
            <person name="Smith J."/>
            <person name="Yandell M."/>
            <person name="Nelson C."/>
            <person name="Grigoriev I."/>
            <person name="Davis J."/>
        </authorList>
    </citation>
    <scope>NUCLEOTIDE SEQUENCE</scope>
    <source>
        <strain evidence="2">G11</strain>
    </source>
</reference>
<dbReference type="Proteomes" id="UP000886653">
    <property type="component" value="Unassembled WGS sequence"/>
</dbReference>